<reference evidence="1" key="1">
    <citation type="submission" date="2020-11" db="EMBL/GenBank/DDBJ databases">
        <authorList>
            <person name="Tran Van P."/>
        </authorList>
    </citation>
    <scope>NUCLEOTIDE SEQUENCE</scope>
</reference>
<protein>
    <submittedName>
        <fullName evidence="1">Uncharacterized protein</fullName>
    </submittedName>
</protein>
<dbReference type="EMBL" id="OC914854">
    <property type="protein sequence ID" value="CAD7636874.1"/>
    <property type="molecule type" value="Genomic_DNA"/>
</dbReference>
<organism evidence="1">
    <name type="scientific">Oppiella nova</name>
    <dbReference type="NCBI Taxonomy" id="334625"/>
    <lineage>
        <taxon>Eukaryota</taxon>
        <taxon>Metazoa</taxon>
        <taxon>Ecdysozoa</taxon>
        <taxon>Arthropoda</taxon>
        <taxon>Chelicerata</taxon>
        <taxon>Arachnida</taxon>
        <taxon>Acari</taxon>
        <taxon>Acariformes</taxon>
        <taxon>Sarcoptiformes</taxon>
        <taxon>Oribatida</taxon>
        <taxon>Brachypylina</taxon>
        <taxon>Oppioidea</taxon>
        <taxon>Oppiidae</taxon>
        <taxon>Oppiella</taxon>
    </lineage>
</organism>
<dbReference type="Proteomes" id="UP000728032">
    <property type="component" value="Unassembled WGS sequence"/>
</dbReference>
<dbReference type="EMBL" id="CAJPVJ010000029">
    <property type="protein sequence ID" value="CAG2158972.1"/>
    <property type="molecule type" value="Genomic_DNA"/>
</dbReference>
<keyword evidence="2" id="KW-1185">Reference proteome</keyword>
<gene>
    <name evidence="1" type="ORF">ONB1V03_LOCUS473</name>
</gene>
<proteinExistence type="predicted"/>
<evidence type="ECO:0000313" key="2">
    <source>
        <dbReference type="Proteomes" id="UP000728032"/>
    </source>
</evidence>
<sequence length="62" mass="7182">MLTGEPVPVTKRVGDQKKLDHQPCFLKSYKWSLRLSVLKHQCNGWQIMLQGDLSWGLLVLLF</sequence>
<dbReference type="AlphaFoldDB" id="A0A7R9L8D5"/>
<accession>A0A7R9L8D5</accession>
<evidence type="ECO:0000313" key="1">
    <source>
        <dbReference type="EMBL" id="CAD7636874.1"/>
    </source>
</evidence>
<name>A0A7R9L8D5_9ACAR</name>